<evidence type="ECO:0000313" key="4">
    <source>
        <dbReference type="Proteomes" id="UP000051461"/>
    </source>
</evidence>
<dbReference type="GO" id="GO:0016787">
    <property type="term" value="F:hydrolase activity"/>
    <property type="evidence" value="ECO:0007669"/>
    <property type="project" value="UniProtKB-KW"/>
</dbReference>
<evidence type="ECO:0000256" key="1">
    <source>
        <dbReference type="ARBA" id="ARBA00022801"/>
    </source>
</evidence>
<keyword evidence="3" id="KW-0560">Oxidoreductase</keyword>
<dbReference type="RefSeq" id="WP_057903896.1">
    <property type="nucleotide sequence ID" value="NZ_AZDA01000024.1"/>
</dbReference>
<feature type="domain" description="AB hydrolase-1" evidence="2">
    <location>
        <begin position="21"/>
        <end position="140"/>
    </location>
</feature>
<dbReference type="OrthoDB" id="9805423at2"/>
<protein>
    <submittedName>
        <fullName evidence="3">Halo peroxidase</fullName>
    </submittedName>
</protein>
<keyword evidence="3" id="KW-0575">Peroxidase</keyword>
<accession>A0A0R1H0R5</accession>
<dbReference type="PATRIC" id="fig|1423726.3.peg.1611"/>
<dbReference type="GO" id="GO:0004601">
    <property type="term" value="F:peroxidase activity"/>
    <property type="evidence" value="ECO:0007669"/>
    <property type="project" value="UniProtKB-KW"/>
</dbReference>
<dbReference type="PANTHER" id="PTHR46118:SF4">
    <property type="entry name" value="PROTEIN ABHD11"/>
    <property type="match status" value="1"/>
</dbReference>
<gene>
    <name evidence="3" type="ORF">FC07_GL001554</name>
</gene>
<dbReference type="STRING" id="1423726.FC07_GL001554"/>
<dbReference type="Pfam" id="PF00561">
    <property type="entry name" value="Abhydrolase_1"/>
    <property type="match status" value="1"/>
</dbReference>
<reference evidence="3 4" key="1">
    <citation type="journal article" date="2015" name="Genome Announc.">
        <title>Expanding the biotechnology potential of lactobacilli through comparative genomics of 213 strains and associated genera.</title>
        <authorList>
            <person name="Sun Z."/>
            <person name="Harris H.M."/>
            <person name="McCann A."/>
            <person name="Guo C."/>
            <person name="Argimon S."/>
            <person name="Zhang W."/>
            <person name="Yang X."/>
            <person name="Jeffery I.B."/>
            <person name="Cooney J.C."/>
            <person name="Kagawa T.F."/>
            <person name="Liu W."/>
            <person name="Song Y."/>
            <person name="Salvetti E."/>
            <person name="Wrobel A."/>
            <person name="Rasinkangas P."/>
            <person name="Parkhill J."/>
            <person name="Rea M.C."/>
            <person name="O'Sullivan O."/>
            <person name="Ritari J."/>
            <person name="Douillard F.P."/>
            <person name="Paul Ross R."/>
            <person name="Yang R."/>
            <person name="Briner A.E."/>
            <person name="Felis G.E."/>
            <person name="de Vos W.M."/>
            <person name="Barrangou R."/>
            <person name="Klaenhammer T.R."/>
            <person name="Caufield P.W."/>
            <person name="Cui Y."/>
            <person name="Zhang H."/>
            <person name="O'Toole P.W."/>
        </authorList>
    </citation>
    <scope>NUCLEOTIDE SEQUENCE [LARGE SCALE GENOMIC DNA]</scope>
    <source>
        <strain evidence="3 4">DSM 20003</strain>
    </source>
</reference>
<name>A0A0R1H0R5_9LACO</name>
<dbReference type="SUPFAM" id="SSF53474">
    <property type="entry name" value="alpha/beta-Hydrolases"/>
    <property type="match status" value="1"/>
</dbReference>
<dbReference type="PANTHER" id="PTHR46118">
    <property type="entry name" value="PROTEIN ABHD11"/>
    <property type="match status" value="1"/>
</dbReference>
<dbReference type="EMBL" id="AZDA01000024">
    <property type="protein sequence ID" value="KRK40064.1"/>
    <property type="molecule type" value="Genomic_DNA"/>
</dbReference>
<comment type="caution">
    <text evidence="3">The sequence shown here is derived from an EMBL/GenBank/DDBJ whole genome shotgun (WGS) entry which is preliminary data.</text>
</comment>
<dbReference type="InterPro" id="IPR000073">
    <property type="entry name" value="AB_hydrolase_1"/>
</dbReference>
<dbReference type="Proteomes" id="UP000051461">
    <property type="component" value="Unassembled WGS sequence"/>
</dbReference>
<organism evidence="3 4">
    <name type="scientific">Loigolactobacillus bifermentans DSM 20003</name>
    <dbReference type="NCBI Taxonomy" id="1423726"/>
    <lineage>
        <taxon>Bacteria</taxon>
        <taxon>Bacillati</taxon>
        <taxon>Bacillota</taxon>
        <taxon>Bacilli</taxon>
        <taxon>Lactobacillales</taxon>
        <taxon>Lactobacillaceae</taxon>
        <taxon>Loigolactobacillus</taxon>
    </lineage>
</organism>
<evidence type="ECO:0000259" key="2">
    <source>
        <dbReference type="Pfam" id="PF00561"/>
    </source>
</evidence>
<proteinExistence type="predicted"/>
<dbReference type="Gene3D" id="3.40.50.1820">
    <property type="entry name" value="alpha/beta hydrolase"/>
    <property type="match status" value="1"/>
</dbReference>
<keyword evidence="1" id="KW-0378">Hydrolase</keyword>
<dbReference type="InterPro" id="IPR029058">
    <property type="entry name" value="AB_hydrolase_fold"/>
</dbReference>
<keyword evidence="4" id="KW-1185">Reference proteome</keyword>
<evidence type="ECO:0000313" key="3">
    <source>
        <dbReference type="EMBL" id="KRK40064.1"/>
    </source>
</evidence>
<dbReference type="AlphaFoldDB" id="A0A0R1H0R5"/>
<sequence length="260" mass="29540">MEFLTSDGIRLNYDDLGQGEPILIMTGYAGYKEIWRSQVETLVANGYRVINLDRRNHGRSETTTKGLRMSRQGKDVAELMAALNIDAFNIMGNSMGAATIWAYCSLYGDQKLLKIISVDQSPKMISDETWPYGLLDLDWQNFQTHCENMHKVHTTVKHIDNDTYQLVKSVTGDRKFDYDLNRPLLVDHAFQDWRDVIGLIQKPILFVAGQESPFWDWHHAVESAKIAPQGQSLVVPEAGHIVMSEQQTAFNDGMLTFLKA</sequence>